<evidence type="ECO:0000256" key="4">
    <source>
        <dbReference type="ARBA" id="ARBA00023002"/>
    </source>
</evidence>
<dbReference type="SUPFAM" id="SSF48179">
    <property type="entry name" value="6-phosphogluconate dehydrogenase C-terminal domain-like"/>
    <property type="match status" value="1"/>
</dbReference>
<dbReference type="Pfam" id="PF00984">
    <property type="entry name" value="UDPG_MGDP_dh"/>
    <property type="match status" value="1"/>
</dbReference>
<dbReference type="PANTHER" id="PTHR11374">
    <property type="entry name" value="UDP-GLUCOSE DEHYDROGENASE/UDP-MANNAC DEHYDROGENASE"/>
    <property type="match status" value="1"/>
</dbReference>
<dbReference type="SMART" id="SM00984">
    <property type="entry name" value="UDPG_MGDP_dh_C"/>
    <property type="match status" value="1"/>
</dbReference>
<dbReference type="NCBIfam" id="TIGR03026">
    <property type="entry name" value="NDP-sugDHase"/>
    <property type="match status" value="1"/>
</dbReference>
<keyword evidence="4 7" id="KW-0560">Oxidoreductase</keyword>
<evidence type="ECO:0000256" key="1">
    <source>
        <dbReference type="ARBA" id="ARBA00004701"/>
    </source>
</evidence>
<dbReference type="InterPro" id="IPR014026">
    <property type="entry name" value="UDP-Glc/GDP-Man_DH_dimer"/>
</dbReference>
<dbReference type="PIRSF" id="PIRSF500133">
    <property type="entry name" value="UDPglc_DH_euk"/>
    <property type="match status" value="1"/>
</dbReference>
<reference evidence="9 10" key="1">
    <citation type="submission" date="2024-06" db="EMBL/GenBank/DDBJ databases">
        <authorList>
            <person name="Kraege A."/>
            <person name="Thomma B."/>
        </authorList>
    </citation>
    <scope>NUCLEOTIDE SEQUENCE [LARGE SCALE GENOMIC DNA]</scope>
</reference>
<feature type="domain" description="UDP-glucose/GDP-mannose dehydrogenase C-terminal" evidence="8">
    <location>
        <begin position="333"/>
        <end position="462"/>
    </location>
</feature>
<dbReference type="InterPro" id="IPR014027">
    <property type="entry name" value="UDP-Glc/GDP-Man_DH_C"/>
</dbReference>
<keyword evidence="10" id="KW-1185">Reference proteome</keyword>
<accession>A0ABP1G6R9</accession>
<evidence type="ECO:0000256" key="3">
    <source>
        <dbReference type="ARBA" id="ARBA00012954"/>
    </source>
</evidence>
<dbReference type="InterPro" id="IPR028356">
    <property type="entry name" value="UDPglc_DH_euk"/>
</dbReference>
<dbReference type="PANTHER" id="PTHR11374:SF3">
    <property type="entry name" value="UDP-GLUCOSE 6-DEHYDROGENASE"/>
    <property type="match status" value="1"/>
</dbReference>
<evidence type="ECO:0000256" key="6">
    <source>
        <dbReference type="ARBA" id="ARBA00047473"/>
    </source>
</evidence>
<evidence type="ECO:0000313" key="9">
    <source>
        <dbReference type="EMBL" id="CAL5227839.1"/>
    </source>
</evidence>
<dbReference type="SUPFAM" id="SSF52413">
    <property type="entry name" value="UDP-glucose/GDP-mannose dehydrogenase C-terminal domain"/>
    <property type="match status" value="1"/>
</dbReference>
<dbReference type="InterPro" id="IPR008927">
    <property type="entry name" value="6-PGluconate_DH-like_C_sf"/>
</dbReference>
<evidence type="ECO:0000256" key="5">
    <source>
        <dbReference type="ARBA" id="ARBA00023027"/>
    </source>
</evidence>
<keyword evidence="5 7" id="KW-0520">NAD</keyword>
<dbReference type="Pfam" id="PF03720">
    <property type="entry name" value="UDPG_MGDP_dh_C"/>
    <property type="match status" value="1"/>
</dbReference>
<sequence length="486" mass="53194">MTSPTRICCIGAGYVGGPTMAMIAYKCPDIQVTVVDLNQQRIDAWNSETLPIYEPGLHEVVKACRGRNLFFSTDCRQSVADADIVFVSVNTPTKVTGVGAGKAADLAYWEGAARMIASVSTSSKIIVEKSTVPVKTAEAIGKVLQRNCADPEVHFEILSNPEFLAEGTAIKDLENPDRVLIGGRDTEEGRAAVEALSSVYERWVPRERVLRANLWSAELSKLTANAMLAQRISSMNSISALCEATGADVQQVAHAIGTDSRIGPKFLNASVGFGGSCFQKDILNLVYICESVGLKQVADYWHSVIQMNDYQKNRFVERVISGMFNTVSGKKIAILGFAFKKDTGDTRETPAIDVCHGLISDGADLCVYDPQVPKDQIHRDLATPKFLWDHPTLPNGAQMPFSCSQIEKSVTTSSDPYQACAGSHALCVITEWDEFASLDYERIYASMSKPAFIFDGRNVLEHERLRSVGFIVYALGKPLEAFLRPE</sequence>
<proteinExistence type="inferred from homology"/>
<organism evidence="9 10">
    <name type="scientific">Coccomyxa viridis</name>
    <dbReference type="NCBI Taxonomy" id="1274662"/>
    <lineage>
        <taxon>Eukaryota</taxon>
        <taxon>Viridiplantae</taxon>
        <taxon>Chlorophyta</taxon>
        <taxon>core chlorophytes</taxon>
        <taxon>Trebouxiophyceae</taxon>
        <taxon>Trebouxiophyceae incertae sedis</taxon>
        <taxon>Coccomyxaceae</taxon>
        <taxon>Coccomyxa</taxon>
    </lineage>
</organism>
<name>A0ABP1G6R9_9CHLO</name>
<dbReference type="SUPFAM" id="SSF51735">
    <property type="entry name" value="NAD(P)-binding Rossmann-fold domains"/>
    <property type="match status" value="1"/>
</dbReference>
<dbReference type="InterPro" id="IPR001732">
    <property type="entry name" value="UDP-Glc/GDP-Man_DH_N"/>
</dbReference>
<comment type="similarity">
    <text evidence="2 7">Belongs to the UDP-glucose/GDP-mannose dehydrogenase family.</text>
</comment>
<evidence type="ECO:0000259" key="8">
    <source>
        <dbReference type="SMART" id="SM00984"/>
    </source>
</evidence>
<dbReference type="EMBL" id="CAXHTA020000017">
    <property type="protein sequence ID" value="CAL5227839.1"/>
    <property type="molecule type" value="Genomic_DNA"/>
</dbReference>
<dbReference type="Pfam" id="PF03721">
    <property type="entry name" value="UDPG_MGDP_dh_N"/>
    <property type="match status" value="1"/>
</dbReference>
<dbReference type="Gene3D" id="3.40.50.720">
    <property type="entry name" value="NAD(P)-binding Rossmann-like Domain"/>
    <property type="match status" value="2"/>
</dbReference>
<evidence type="ECO:0000313" key="10">
    <source>
        <dbReference type="Proteomes" id="UP001497392"/>
    </source>
</evidence>
<dbReference type="Gene3D" id="1.20.5.100">
    <property type="entry name" value="Cytochrome c1, transmembrane anchor, C-terminal"/>
    <property type="match status" value="1"/>
</dbReference>
<gene>
    <name evidence="9" type="primary">g10870</name>
    <name evidence="9" type="ORF">VP750_LOCUS9745</name>
</gene>
<comment type="pathway">
    <text evidence="1">Nucleotide-sugar biosynthesis; UDP-alpha-D-glucuronate biosynthesis; UDP-alpha-D-glucuronate from UDP-alpha-D-glucose: step 1/1.</text>
</comment>
<dbReference type="PIRSF" id="PIRSF000124">
    <property type="entry name" value="UDPglc_GDPman_dh"/>
    <property type="match status" value="1"/>
</dbReference>
<comment type="caution">
    <text evidence="9">The sequence shown here is derived from an EMBL/GenBank/DDBJ whole genome shotgun (WGS) entry which is preliminary data.</text>
</comment>
<evidence type="ECO:0000256" key="7">
    <source>
        <dbReference type="PIRNR" id="PIRNR000124"/>
    </source>
</evidence>
<dbReference type="Proteomes" id="UP001497392">
    <property type="component" value="Unassembled WGS sequence"/>
</dbReference>
<dbReference type="InterPro" id="IPR017476">
    <property type="entry name" value="UDP-Glc/GDP-Man"/>
</dbReference>
<dbReference type="EC" id="1.1.1.22" evidence="3 7"/>
<comment type="catalytic activity">
    <reaction evidence="6 7">
        <text>UDP-alpha-D-glucose + 2 NAD(+) + H2O = UDP-alpha-D-glucuronate + 2 NADH + 3 H(+)</text>
        <dbReference type="Rhea" id="RHEA:23596"/>
        <dbReference type="ChEBI" id="CHEBI:15377"/>
        <dbReference type="ChEBI" id="CHEBI:15378"/>
        <dbReference type="ChEBI" id="CHEBI:57540"/>
        <dbReference type="ChEBI" id="CHEBI:57945"/>
        <dbReference type="ChEBI" id="CHEBI:58052"/>
        <dbReference type="ChEBI" id="CHEBI:58885"/>
        <dbReference type="EC" id="1.1.1.22"/>
    </reaction>
</comment>
<evidence type="ECO:0000256" key="2">
    <source>
        <dbReference type="ARBA" id="ARBA00006601"/>
    </source>
</evidence>
<dbReference type="InterPro" id="IPR036220">
    <property type="entry name" value="UDP-Glc/GDP-Man_DH_C_sf"/>
</dbReference>
<dbReference type="InterPro" id="IPR036291">
    <property type="entry name" value="NAD(P)-bd_dom_sf"/>
</dbReference>
<protein>
    <recommendedName>
        <fullName evidence="3 7">UDP-glucose 6-dehydrogenase</fullName>
        <ecNumber evidence="3 7">1.1.1.22</ecNumber>
    </recommendedName>
</protein>